<dbReference type="Gene3D" id="3.20.80.10">
    <property type="entry name" value="Regulatory factor, effector binding domain"/>
    <property type="match status" value="1"/>
</dbReference>
<evidence type="ECO:0000313" key="1">
    <source>
        <dbReference type="EMBL" id="SHJ76212.1"/>
    </source>
</evidence>
<protein>
    <recommendedName>
        <fullName evidence="3">Polyketide cyclase / dehydrase and lipid transport</fullName>
    </recommendedName>
</protein>
<gene>
    <name evidence="1" type="ORF">SAMN05444337_2563</name>
</gene>
<dbReference type="Gene3D" id="3.30.530.20">
    <property type="match status" value="1"/>
</dbReference>
<evidence type="ECO:0000313" key="2">
    <source>
        <dbReference type="Proteomes" id="UP000184232"/>
    </source>
</evidence>
<keyword evidence="2" id="KW-1185">Reference proteome</keyword>
<dbReference type="InterPro" id="IPR011256">
    <property type="entry name" value="Reg_factor_effector_dom_sf"/>
</dbReference>
<dbReference type="SUPFAM" id="SSF55961">
    <property type="entry name" value="Bet v1-like"/>
    <property type="match status" value="1"/>
</dbReference>
<organism evidence="1 2">
    <name type="scientific">Flavobacterium haoranii</name>
    <dbReference type="NCBI Taxonomy" id="683124"/>
    <lineage>
        <taxon>Bacteria</taxon>
        <taxon>Pseudomonadati</taxon>
        <taxon>Bacteroidota</taxon>
        <taxon>Flavobacteriia</taxon>
        <taxon>Flavobacteriales</taxon>
        <taxon>Flavobacteriaceae</taxon>
        <taxon>Flavobacterium</taxon>
    </lineage>
</organism>
<accession>A0A1M6LYH3</accession>
<proteinExistence type="predicted"/>
<dbReference type="RefSeq" id="WP_143146242.1">
    <property type="nucleotide sequence ID" value="NZ_CP045292.1"/>
</dbReference>
<dbReference type="InterPro" id="IPR023393">
    <property type="entry name" value="START-like_dom_sf"/>
</dbReference>
<sequence length="354" mass="40474">MREISYAPMKIAKYLFLLLLLICVAAFVFIATQPNNFAFSKSYTISNNKEQVYDYVADVKSWPNWFLGFKETQTSFKADSTSVFWERSPLNKISKSNVHAKDSIDFEITYEDFDATSQIKFLNQKKEQTEIVWKLEGKLNFKAKLLAFLNGGAENMYGSQIEKSLQNIKENLTSTFNQHTITINSFVTKHETNYISIKDSITSAKVESTILSNINRLKSFIKDNALHTKAEPFTIFHQITKDKAVIETCFPIEEEVVTSSETSFTSGKLNEYFALKGTLKGNWTYKDKLWAEAKKSVEKSSYKEKSSIPYLEVYKNIDTKTPANSVTELYIAVSKPVMEQEENDSLKTSTDSIQ</sequence>
<dbReference type="STRING" id="683124.SAMN05444337_2563"/>
<reference evidence="1 2" key="1">
    <citation type="submission" date="2016-11" db="EMBL/GenBank/DDBJ databases">
        <authorList>
            <person name="Jaros S."/>
            <person name="Januszkiewicz K."/>
            <person name="Wedrychowicz H."/>
        </authorList>
    </citation>
    <scope>NUCLEOTIDE SEQUENCE [LARGE SCALE GENOMIC DNA]</scope>
    <source>
        <strain evidence="1 2">DSM 22807</strain>
    </source>
</reference>
<dbReference type="Proteomes" id="UP000184232">
    <property type="component" value="Unassembled WGS sequence"/>
</dbReference>
<name>A0A1M6LYH3_9FLAO</name>
<evidence type="ECO:0008006" key="3">
    <source>
        <dbReference type="Google" id="ProtNLM"/>
    </source>
</evidence>
<dbReference type="EMBL" id="FQZH01000006">
    <property type="protein sequence ID" value="SHJ76212.1"/>
    <property type="molecule type" value="Genomic_DNA"/>
</dbReference>
<dbReference type="AlphaFoldDB" id="A0A1M6LYH3"/>